<feature type="non-terminal residue" evidence="1">
    <location>
        <position position="1"/>
    </location>
</feature>
<dbReference type="AlphaFoldDB" id="X1US96"/>
<evidence type="ECO:0000313" key="1">
    <source>
        <dbReference type="EMBL" id="GAJ02771.1"/>
    </source>
</evidence>
<reference evidence="1" key="1">
    <citation type="journal article" date="2014" name="Front. Microbiol.">
        <title>High frequency of phylogenetically diverse reductive dehalogenase-homologous genes in deep subseafloor sedimentary metagenomes.</title>
        <authorList>
            <person name="Kawai M."/>
            <person name="Futagami T."/>
            <person name="Toyoda A."/>
            <person name="Takaki Y."/>
            <person name="Nishi S."/>
            <person name="Hori S."/>
            <person name="Arai W."/>
            <person name="Tsubouchi T."/>
            <person name="Morono Y."/>
            <person name="Uchiyama I."/>
            <person name="Ito T."/>
            <person name="Fujiyama A."/>
            <person name="Inagaki F."/>
            <person name="Takami H."/>
        </authorList>
    </citation>
    <scope>NUCLEOTIDE SEQUENCE</scope>
    <source>
        <strain evidence="1">Expedition CK06-06</strain>
    </source>
</reference>
<name>X1US96_9ZZZZ</name>
<dbReference type="EMBL" id="BARW01033931">
    <property type="protein sequence ID" value="GAJ02771.1"/>
    <property type="molecule type" value="Genomic_DNA"/>
</dbReference>
<gene>
    <name evidence="1" type="ORF">S12H4_53320</name>
</gene>
<protein>
    <submittedName>
        <fullName evidence="1">Uncharacterized protein</fullName>
    </submittedName>
</protein>
<comment type="caution">
    <text evidence="1">The sequence shown here is derived from an EMBL/GenBank/DDBJ whole genome shotgun (WGS) entry which is preliminary data.</text>
</comment>
<accession>X1US96</accession>
<proteinExistence type="predicted"/>
<organism evidence="1">
    <name type="scientific">marine sediment metagenome</name>
    <dbReference type="NCBI Taxonomy" id="412755"/>
    <lineage>
        <taxon>unclassified sequences</taxon>
        <taxon>metagenomes</taxon>
        <taxon>ecological metagenomes</taxon>
    </lineage>
</organism>
<sequence length="35" mass="4007">DQLGLTEVPASVGTKEFDTGFVWGEEYLSHKSWHR</sequence>